<reference evidence="14 15" key="1">
    <citation type="journal article" date="2020" name="Arch. Microbiol.">
        <title>The genome sequence of the giant phototrophic gammaproteobacterium Thiospirillum jenense gives insight into its physiological properties and phylogenetic relationships.</title>
        <authorList>
            <person name="Imhoff J.F."/>
            <person name="Meyer T.E."/>
            <person name="Kyndt J.A."/>
        </authorList>
    </citation>
    <scope>NUCLEOTIDE SEQUENCE [LARGE SCALE GENOMIC DNA]</scope>
    <source>
        <strain evidence="14 15">DSM 216</strain>
    </source>
</reference>
<evidence type="ECO:0000259" key="13">
    <source>
        <dbReference type="PROSITE" id="PS50113"/>
    </source>
</evidence>
<dbReference type="SMART" id="SM00086">
    <property type="entry name" value="PAC"/>
    <property type="match status" value="1"/>
</dbReference>
<dbReference type="Gene3D" id="3.40.190.10">
    <property type="entry name" value="Periplasmic binding protein-like II"/>
    <property type="match status" value="2"/>
</dbReference>
<dbReference type="Gene3D" id="3.30.450.20">
    <property type="entry name" value="PAS domain"/>
    <property type="match status" value="1"/>
</dbReference>
<evidence type="ECO:0000313" key="14">
    <source>
        <dbReference type="EMBL" id="MBB1124802.1"/>
    </source>
</evidence>
<dbReference type="Pfam" id="PF00512">
    <property type="entry name" value="HisKA"/>
    <property type="match status" value="1"/>
</dbReference>
<dbReference type="EMBL" id="JABVCQ010000002">
    <property type="protein sequence ID" value="MBB1124802.1"/>
    <property type="molecule type" value="Genomic_DNA"/>
</dbReference>
<dbReference type="PROSITE" id="PS50112">
    <property type="entry name" value="PAS"/>
    <property type="match status" value="1"/>
</dbReference>
<dbReference type="SMART" id="SM00387">
    <property type="entry name" value="HATPase_c"/>
    <property type="match status" value="1"/>
</dbReference>
<dbReference type="GO" id="GO:0006355">
    <property type="term" value="P:regulation of DNA-templated transcription"/>
    <property type="evidence" value="ECO:0007669"/>
    <property type="project" value="InterPro"/>
</dbReference>
<accession>A0A839HED4</accession>
<dbReference type="InterPro" id="IPR003594">
    <property type="entry name" value="HATPase_dom"/>
</dbReference>
<comment type="caution">
    <text evidence="14">The sequence shown here is derived from an EMBL/GenBank/DDBJ whole genome shotgun (WGS) entry which is preliminary data.</text>
</comment>
<organism evidence="14 15">
    <name type="scientific">Thiospirillum jenense</name>
    <dbReference type="NCBI Taxonomy" id="1653858"/>
    <lineage>
        <taxon>Bacteria</taxon>
        <taxon>Pseudomonadati</taxon>
        <taxon>Pseudomonadota</taxon>
        <taxon>Gammaproteobacteria</taxon>
        <taxon>Chromatiales</taxon>
        <taxon>Chromatiaceae</taxon>
        <taxon>Thiospirillum</taxon>
    </lineage>
</organism>
<dbReference type="InterPro" id="IPR036097">
    <property type="entry name" value="HisK_dim/P_sf"/>
</dbReference>
<evidence type="ECO:0000256" key="6">
    <source>
        <dbReference type="ARBA" id="ARBA00022777"/>
    </source>
</evidence>
<keyword evidence="6" id="KW-0418">Kinase</keyword>
<dbReference type="Pfam" id="PF00989">
    <property type="entry name" value="PAS"/>
    <property type="match status" value="1"/>
</dbReference>
<comment type="catalytic activity">
    <reaction evidence="1">
        <text>ATP + protein L-histidine = ADP + protein N-phospho-L-histidine.</text>
        <dbReference type="EC" id="2.7.13.3"/>
    </reaction>
</comment>
<evidence type="ECO:0000256" key="8">
    <source>
        <dbReference type="ARBA" id="ARBA00023012"/>
    </source>
</evidence>
<keyword evidence="4" id="KW-0808">Transferase</keyword>
<dbReference type="InterPro" id="IPR036890">
    <property type="entry name" value="HATPase_C_sf"/>
</dbReference>
<dbReference type="Gene3D" id="3.30.565.10">
    <property type="entry name" value="Histidine kinase-like ATPase, C-terminal domain"/>
    <property type="match status" value="1"/>
</dbReference>
<evidence type="ECO:0000256" key="9">
    <source>
        <dbReference type="SAM" id="Phobius"/>
    </source>
</evidence>
<feature type="chain" id="PRO_5032723255" description="histidine kinase" evidence="10">
    <location>
        <begin position="28"/>
        <end position="754"/>
    </location>
</feature>
<keyword evidence="15" id="KW-1185">Reference proteome</keyword>
<evidence type="ECO:0000256" key="10">
    <source>
        <dbReference type="SAM" id="SignalP"/>
    </source>
</evidence>
<feature type="signal peptide" evidence="10">
    <location>
        <begin position="1"/>
        <end position="27"/>
    </location>
</feature>
<evidence type="ECO:0000256" key="4">
    <source>
        <dbReference type="ARBA" id="ARBA00022679"/>
    </source>
</evidence>
<keyword evidence="7" id="KW-0067">ATP-binding</keyword>
<evidence type="ECO:0000256" key="1">
    <source>
        <dbReference type="ARBA" id="ARBA00000085"/>
    </source>
</evidence>
<dbReference type="Proteomes" id="UP000548632">
    <property type="component" value="Unassembled WGS sequence"/>
</dbReference>
<dbReference type="SUPFAM" id="SSF53850">
    <property type="entry name" value="Periplasmic binding protein-like II"/>
    <property type="match status" value="1"/>
</dbReference>
<dbReference type="InterPro" id="IPR005467">
    <property type="entry name" value="His_kinase_dom"/>
</dbReference>
<evidence type="ECO:0000313" key="15">
    <source>
        <dbReference type="Proteomes" id="UP000548632"/>
    </source>
</evidence>
<dbReference type="AlphaFoldDB" id="A0A839HED4"/>
<keyword evidence="10" id="KW-0732">Signal</keyword>
<keyword evidence="9" id="KW-0812">Transmembrane</keyword>
<evidence type="ECO:0000256" key="7">
    <source>
        <dbReference type="ARBA" id="ARBA00022840"/>
    </source>
</evidence>
<dbReference type="PANTHER" id="PTHR43065">
    <property type="entry name" value="SENSOR HISTIDINE KINASE"/>
    <property type="match status" value="1"/>
</dbReference>
<dbReference type="PRINTS" id="PR00344">
    <property type="entry name" value="BCTRLSENSOR"/>
</dbReference>
<proteinExistence type="predicted"/>
<dbReference type="CDD" id="cd00082">
    <property type="entry name" value="HisKA"/>
    <property type="match status" value="1"/>
</dbReference>
<dbReference type="SMART" id="SM00388">
    <property type="entry name" value="HisKA"/>
    <property type="match status" value="1"/>
</dbReference>
<dbReference type="Pfam" id="PF02518">
    <property type="entry name" value="HATPase_c"/>
    <property type="match status" value="1"/>
</dbReference>
<dbReference type="PROSITE" id="PS50113">
    <property type="entry name" value="PAC"/>
    <property type="match status" value="1"/>
</dbReference>
<dbReference type="InterPro" id="IPR013767">
    <property type="entry name" value="PAS_fold"/>
</dbReference>
<feature type="domain" description="PAS" evidence="12">
    <location>
        <begin position="362"/>
        <end position="406"/>
    </location>
</feature>
<dbReference type="Pfam" id="PF12974">
    <property type="entry name" value="Phosphonate-bd"/>
    <property type="match status" value="1"/>
</dbReference>
<dbReference type="InterPro" id="IPR004358">
    <property type="entry name" value="Sig_transdc_His_kin-like_C"/>
</dbReference>
<dbReference type="PANTHER" id="PTHR43065:SF10">
    <property type="entry name" value="PEROXIDE STRESS-ACTIVATED HISTIDINE KINASE MAK3"/>
    <property type="match status" value="1"/>
</dbReference>
<dbReference type="InterPro" id="IPR001610">
    <property type="entry name" value="PAC"/>
</dbReference>
<feature type="transmembrane region" description="Helical" evidence="9">
    <location>
        <begin position="328"/>
        <end position="349"/>
    </location>
</feature>
<dbReference type="RefSeq" id="WP_182581909.1">
    <property type="nucleotide sequence ID" value="NZ_JABVCQ010000002.1"/>
</dbReference>
<evidence type="ECO:0000259" key="11">
    <source>
        <dbReference type="PROSITE" id="PS50109"/>
    </source>
</evidence>
<keyword evidence="3" id="KW-0597">Phosphoprotein</keyword>
<dbReference type="SUPFAM" id="SSF55874">
    <property type="entry name" value="ATPase domain of HSP90 chaperone/DNA topoisomerase II/histidine kinase"/>
    <property type="match status" value="1"/>
</dbReference>
<evidence type="ECO:0000256" key="5">
    <source>
        <dbReference type="ARBA" id="ARBA00022741"/>
    </source>
</evidence>
<evidence type="ECO:0000259" key="12">
    <source>
        <dbReference type="PROSITE" id="PS50112"/>
    </source>
</evidence>
<evidence type="ECO:0000256" key="3">
    <source>
        <dbReference type="ARBA" id="ARBA00022553"/>
    </source>
</evidence>
<dbReference type="InterPro" id="IPR000014">
    <property type="entry name" value="PAS"/>
</dbReference>
<keyword evidence="5" id="KW-0547">Nucleotide-binding</keyword>
<feature type="domain" description="PAC" evidence="13">
    <location>
        <begin position="435"/>
        <end position="493"/>
    </location>
</feature>
<dbReference type="NCBIfam" id="TIGR00229">
    <property type="entry name" value="sensory_box"/>
    <property type="match status" value="1"/>
</dbReference>
<name>A0A839HED4_9GAMM</name>
<dbReference type="InterPro" id="IPR035965">
    <property type="entry name" value="PAS-like_dom_sf"/>
</dbReference>
<protein>
    <recommendedName>
        <fullName evidence="2">histidine kinase</fullName>
        <ecNumber evidence="2">2.7.13.3</ecNumber>
    </recommendedName>
</protein>
<dbReference type="SUPFAM" id="SSF55785">
    <property type="entry name" value="PYP-like sensor domain (PAS domain)"/>
    <property type="match status" value="1"/>
</dbReference>
<gene>
    <name evidence="14" type="ORF">HUK38_00975</name>
</gene>
<dbReference type="GO" id="GO:0000155">
    <property type="term" value="F:phosphorelay sensor kinase activity"/>
    <property type="evidence" value="ECO:0007669"/>
    <property type="project" value="InterPro"/>
</dbReference>
<dbReference type="SMART" id="SM00091">
    <property type="entry name" value="PAS"/>
    <property type="match status" value="1"/>
</dbReference>
<evidence type="ECO:0000256" key="2">
    <source>
        <dbReference type="ARBA" id="ARBA00012438"/>
    </source>
</evidence>
<feature type="domain" description="Histidine kinase" evidence="11">
    <location>
        <begin position="513"/>
        <end position="731"/>
    </location>
</feature>
<dbReference type="InterPro" id="IPR000700">
    <property type="entry name" value="PAS-assoc_C"/>
</dbReference>
<sequence>MPYNRIIGVMLLLSVSRVAEMPSVALAAVPLPVTIGVLTHRNTAATLARWQPTADYLSTTLPQYYFCIMPLSFNAVEATVTSGNLDLLLVNPSLYVMLSTRYRVSRIATLRTRRQQFTTIAHDQFGREPGLSRFASVIFTRAVADTPQNLAELRGRKISAVAALSLGGFQIAQAVLQQHDIELKNDTHITFTGSHDAVVTAVLSGQADVGIVRTGILERFAADKLLDLQHIRILGQQFHSNFPLLHSSPLYPEWPFSILTNTDATLAQQVAIALLKMPPDSAAAIASDNAGWTVPLDYQPVQELLQTLQLPPYQPSSNSLANIIIQHWLSVLIATMILIIMATLTGWVFRLNYQLNRAKIQLEQRQQFILDAVAEGIFGVDLTGRITFANRAIEKLTNWSAVDLIGAEEHALLHHTQTNGEPFRIEYCPICATLRDHKARFIEEDIFWCSDGCWVSIEYSAAPLRDDRAQVIGAVIVVRDITHRRALAERLRQLEIEHSHITRLTTLGEMVSSIGHEINQPLTAIATNARACLRLINTNQADITICQDVLTRIAEQSERAAEVIRQMRRLGCKQETQAAPIAVAALFDTVRVLLGQDARRADVTLQFDVTPITTMVLAQEIQIAQVLLNLTRNALEAMNETPNKRRVILLRAAIRSEQPDQIELRVADTGPGLARGVAQHLFEPFVTTKPNGLGLGLSISSRIIEAHGSSLQVETTPGIGTTFSFTLPRVFNTTIPLVSSTAIDTNDSGAKERL</sequence>
<keyword evidence="8" id="KW-0902">Two-component regulatory system</keyword>
<keyword evidence="9" id="KW-1133">Transmembrane helix</keyword>
<dbReference type="GO" id="GO:0005524">
    <property type="term" value="F:ATP binding"/>
    <property type="evidence" value="ECO:0007669"/>
    <property type="project" value="UniProtKB-KW"/>
</dbReference>
<dbReference type="PROSITE" id="PS50109">
    <property type="entry name" value="HIS_KIN"/>
    <property type="match status" value="1"/>
</dbReference>
<dbReference type="EC" id="2.7.13.3" evidence="2"/>
<dbReference type="SUPFAM" id="SSF47384">
    <property type="entry name" value="Homodimeric domain of signal transducing histidine kinase"/>
    <property type="match status" value="1"/>
</dbReference>
<keyword evidence="9" id="KW-0472">Membrane</keyword>
<dbReference type="CDD" id="cd00130">
    <property type="entry name" value="PAS"/>
    <property type="match status" value="1"/>
</dbReference>
<dbReference type="InterPro" id="IPR003661">
    <property type="entry name" value="HisK_dim/P_dom"/>
</dbReference>
<dbReference type="Gene3D" id="1.10.287.130">
    <property type="match status" value="1"/>
</dbReference>